<gene>
    <name evidence="1" type="ORF">ElyMa_001816700</name>
</gene>
<name>A0AAV4EHL6_9GAST</name>
<keyword evidence="2" id="KW-1185">Reference proteome</keyword>
<sequence>MMDNSFAMNDGISEIRRSCCLELRKIADIRSYLSVEATNKLVCAFVTSKLDYCNSLVTGISESEIAKLQQVQNNAAKLVYGKKRSGRATPLLKELHWLPVRQRIECGAASIVFQCLSLPNCPTCLSAVFAPYTPTRTLGSEGRNLLAKPGAGLETCGDRAFAFRGPDVWNRLPLSVQQSEPLSGFESVLKTCLFKN</sequence>
<proteinExistence type="predicted"/>
<accession>A0AAV4EHL6</accession>
<dbReference type="EMBL" id="BMAT01003668">
    <property type="protein sequence ID" value="GFR60226.1"/>
    <property type="molecule type" value="Genomic_DNA"/>
</dbReference>
<reference evidence="1 2" key="1">
    <citation type="journal article" date="2021" name="Elife">
        <title>Chloroplast acquisition without the gene transfer in kleptoplastic sea slugs, Plakobranchus ocellatus.</title>
        <authorList>
            <person name="Maeda T."/>
            <person name="Takahashi S."/>
            <person name="Yoshida T."/>
            <person name="Shimamura S."/>
            <person name="Takaki Y."/>
            <person name="Nagai Y."/>
            <person name="Toyoda A."/>
            <person name="Suzuki Y."/>
            <person name="Arimoto A."/>
            <person name="Ishii H."/>
            <person name="Satoh N."/>
            <person name="Nishiyama T."/>
            <person name="Hasebe M."/>
            <person name="Maruyama T."/>
            <person name="Minagawa J."/>
            <person name="Obokata J."/>
            <person name="Shigenobu S."/>
        </authorList>
    </citation>
    <scope>NUCLEOTIDE SEQUENCE [LARGE SCALE GENOMIC DNA]</scope>
</reference>
<keyword evidence="1" id="KW-0695">RNA-directed DNA polymerase</keyword>
<keyword evidence="1" id="KW-0808">Transferase</keyword>
<protein>
    <submittedName>
        <fullName evidence="1">Reverse transcriptase-like protein</fullName>
    </submittedName>
</protein>
<dbReference type="Proteomes" id="UP000762676">
    <property type="component" value="Unassembled WGS sequence"/>
</dbReference>
<keyword evidence="1" id="KW-0548">Nucleotidyltransferase</keyword>
<dbReference type="AlphaFoldDB" id="A0AAV4EHL6"/>
<organism evidence="1 2">
    <name type="scientific">Elysia marginata</name>
    <dbReference type="NCBI Taxonomy" id="1093978"/>
    <lineage>
        <taxon>Eukaryota</taxon>
        <taxon>Metazoa</taxon>
        <taxon>Spiralia</taxon>
        <taxon>Lophotrochozoa</taxon>
        <taxon>Mollusca</taxon>
        <taxon>Gastropoda</taxon>
        <taxon>Heterobranchia</taxon>
        <taxon>Euthyneura</taxon>
        <taxon>Panpulmonata</taxon>
        <taxon>Sacoglossa</taxon>
        <taxon>Placobranchoidea</taxon>
        <taxon>Plakobranchidae</taxon>
        <taxon>Elysia</taxon>
    </lineage>
</organism>
<evidence type="ECO:0000313" key="2">
    <source>
        <dbReference type="Proteomes" id="UP000762676"/>
    </source>
</evidence>
<evidence type="ECO:0000313" key="1">
    <source>
        <dbReference type="EMBL" id="GFR60226.1"/>
    </source>
</evidence>
<dbReference type="GO" id="GO:0003964">
    <property type="term" value="F:RNA-directed DNA polymerase activity"/>
    <property type="evidence" value="ECO:0007669"/>
    <property type="project" value="UniProtKB-KW"/>
</dbReference>
<comment type="caution">
    <text evidence="1">The sequence shown here is derived from an EMBL/GenBank/DDBJ whole genome shotgun (WGS) entry which is preliminary data.</text>
</comment>